<feature type="domain" description="CWH43-like N-terminal" evidence="3">
    <location>
        <begin position="41"/>
        <end position="266"/>
    </location>
</feature>
<evidence type="ECO:0000256" key="2">
    <source>
        <dbReference type="SAM" id="Phobius"/>
    </source>
</evidence>
<evidence type="ECO:0000256" key="1">
    <source>
        <dbReference type="SAM" id="MobiDB-lite"/>
    </source>
</evidence>
<feature type="transmembrane region" description="Helical" evidence="2">
    <location>
        <begin position="162"/>
        <end position="182"/>
    </location>
</feature>
<feature type="transmembrane region" description="Helical" evidence="2">
    <location>
        <begin position="133"/>
        <end position="150"/>
    </location>
</feature>
<dbReference type="OrthoDB" id="4132474at2759"/>
<proteinExistence type="predicted"/>
<sequence>MTKLERIGRPGHTSKPYQPKPFVSSNTYKRQGFFQRYLGLWWSLPVVLAAIIWFSQMVYFISYFVTRPAQADGSWPRIGYSYALFPFISSIGAVRELCFETVSIIVAVLLWTGFGIDYVVGTRAPVALWWRRGKLFCASISSVFLIALSFARDDTHHKLHLIFTSFQIFFMASAKTCDWNLVREMREWTPKNRYIKRVRIWKRIAVVVALPSGITALVGIYSCDGKLENGNVIFTPRCWTLLSFAAPAEWILSCCWVTFLATVAYDNCHLEYTVRLLLNTPPPKRKSHGLAFWRGWFDSDKESSLSEVDTDAWSERQGLTKAVGPALNEESIGLPRIQVQRSSEEVEERRRHQYQYQQQEQHRRSESMTGSYGEEEVDEEDISGISMGGNVTPWLPPPRVFAHRYTHISHGLPTEEHTN</sequence>
<feature type="region of interest" description="Disordered" evidence="1">
    <location>
        <begin position="339"/>
        <end position="375"/>
    </location>
</feature>
<dbReference type="GeneID" id="25301944"/>
<feature type="region of interest" description="Disordered" evidence="1">
    <location>
        <begin position="1"/>
        <end position="22"/>
    </location>
</feature>
<dbReference type="VEuPathDB" id="FungiDB:Z517_02454"/>
<dbReference type="Proteomes" id="UP000053029">
    <property type="component" value="Unassembled WGS sequence"/>
</dbReference>
<keyword evidence="2" id="KW-0812">Transmembrane</keyword>
<feature type="transmembrane region" description="Helical" evidence="2">
    <location>
        <begin position="241"/>
        <end position="265"/>
    </location>
</feature>
<evidence type="ECO:0000259" key="3">
    <source>
        <dbReference type="Pfam" id="PF10277"/>
    </source>
</evidence>
<dbReference type="Pfam" id="PF10277">
    <property type="entry name" value="Frag1"/>
    <property type="match status" value="1"/>
</dbReference>
<organism evidence="4 5">
    <name type="scientific">Fonsecaea pedrosoi CBS 271.37</name>
    <dbReference type="NCBI Taxonomy" id="1442368"/>
    <lineage>
        <taxon>Eukaryota</taxon>
        <taxon>Fungi</taxon>
        <taxon>Dikarya</taxon>
        <taxon>Ascomycota</taxon>
        <taxon>Pezizomycotina</taxon>
        <taxon>Eurotiomycetes</taxon>
        <taxon>Chaetothyriomycetidae</taxon>
        <taxon>Chaetothyriales</taxon>
        <taxon>Herpotrichiellaceae</taxon>
        <taxon>Fonsecaea</taxon>
    </lineage>
</organism>
<name>A0A0D2HFH7_9EURO</name>
<reference evidence="4 5" key="1">
    <citation type="submission" date="2015-01" db="EMBL/GenBank/DDBJ databases">
        <title>The Genome Sequence of Fonsecaea pedrosoi CBS 271.37.</title>
        <authorList>
            <consortium name="The Broad Institute Genomics Platform"/>
            <person name="Cuomo C."/>
            <person name="de Hoog S."/>
            <person name="Gorbushina A."/>
            <person name="Stielow B."/>
            <person name="Teixiera M."/>
            <person name="Abouelleil A."/>
            <person name="Chapman S.B."/>
            <person name="Priest M."/>
            <person name="Young S.K."/>
            <person name="Wortman J."/>
            <person name="Nusbaum C."/>
            <person name="Birren B."/>
        </authorList>
    </citation>
    <scope>NUCLEOTIDE SEQUENCE [LARGE SCALE GENOMIC DNA]</scope>
    <source>
        <strain evidence="4 5">CBS 271.37</strain>
    </source>
</reference>
<feature type="transmembrane region" description="Helical" evidence="2">
    <location>
        <begin position="40"/>
        <end position="66"/>
    </location>
</feature>
<dbReference type="RefSeq" id="XP_013287017.1">
    <property type="nucleotide sequence ID" value="XM_013431563.1"/>
</dbReference>
<dbReference type="AlphaFoldDB" id="A0A0D2HFH7"/>
<dbReference type="EMBL" id="KN846970">
    <property type="protein sequence ID" value="KIW83209.1"/>
    <property type="molecule type" value="Genomic_DNA"/>
</dbReference>
<feature type="transmembrane region" description="Helical" evidence="2">
    <location>
        <begin position="101"/>
        <end position="121"/>
    </location>
</feature>
<evidence type="ECO:0000313" key="5">
    <source>
        <dbReference type="Proteomes" id="UP000053029"/>
    </source>
</evidence>
<feature type="transmembrane region" description="Helical" evidence="2">
    <location>
        <begin position="203"/>
        <end position="221"/>
    </location>
</feature>
<dbReference type="InterPro" id="IPR019402">
    <property type="entry name" value="CWH43_N"/>
</dbReference>
<keyword evidence="2" id="KW-1133">Transmembrane helix</keyword>
<dbReference type="HOGENOM" id="CLU_611097_0_0_1"/>
<evidence type="ECO:0000313" key="4">
    <source>
        <dbReference type="EMBL" id="KIW83209.1"/>
    </source>
</evidence>
<accession>A0A0D2HFH7</accession>
<keyword evidence="2" id="KW-0472">Membrane</keyword>
<gene>
    <name evidence="4" type="ORF">Z517_02454</name>
</gene>
<keyword evidence="5" id="KW-1185">Reference proteome</keyword>
<protein>
    <recommendedName>
        <fullName evidence="3">CWH43-like N-terminal domain-containing protein</fullName>
    </recommendedName>
</protein>